<keyword evidence="3" id="KW-1185">Reference proteome</keyword>
<dbReference type="InterPro" id="IPR017956">
    <property type="entry name" value="AT_hook_DNA-bd_motif"/>
</dbReference>
<reference evidence="2 3" key="1">
    <citation type="submission" date="2016-07" db="EMBL/GenBank/DDBJ databases">
        <title>Pervasive Adenine N6-methylation of Active Genes in Fungi.</title>
        <authorList>
            <consortium name="DOE Joint Genome Institute"/>
            <person name="Mondo S.J."/>
            <person name="Dannebaum R.O."/>
            <person name="Kuo R.C."/>
            <person name="Labutti K."/>
            <person name="Haridas S."/>
            <person name="Kuo A."/>
            <person name="Salamov A."/>
            <person name="Ahrendt S.R."/>
            <person name="Lipzen A."/>
            <person name="Sullivan W."/>
            <person name="Andreopoulos W.B."/>
            <person name="Clum A."/>
            <person name="Lindquist E."/>
            <person name="Daum C."/>
            <person name="Ramamoorthy G.K."/>
            <person name="Gryganskyi A."/>
            <person name="Culley D."/>
            <person name="Magnuson J.K."/>
            <person name="James T.Y."/>
            <person name="O'Malley M.A."/>
            <person name="Stajich J.E."/>
            <person name="Spatafora J.W."/>
            <person name="Visel A."/>
            <person name="Grigoriev I.V."/>
        </authorList>
    </citation>
    <scope>NUCLEOTIDE SEQUENCE [LARGE SCALE GENOMIC DNA]</scope>
    <source>
        <strain evidence="2 3">12-1054</strain>
    </source>
</reference>
<feature type="region of interest" description="Disordered" evidence="1">
    <location>
        <begin position="1"/>
        <end position="28"/>
    </location>
</feature>
<feature type="region of interest" description="Disordered" evidence="1">
    <location>
        <begin position="402"/>
        <end position="486"/>
    </location>
</feature>
<feature type="compositionally biased region" description="Polar residues" evidence="1">
    <location>
        <begin position="584"/>
        <end position="593"/>
    </location>
</feature>
<dbReference type="RefSeq" id="XP_040726392.1">
    <property type="nucleotide sequence ID" value="XM_040870449.1"/>
</dbReference>
<feature type="compositionally biased region" description="Polar residues" evidence="1">
    <location>
        <begin position="237"/>
        <end position="250"/>
    </location>
</feature>
<organism evidence="2 3">
    <name type="scientific">Protomyces lactucae-debilis</name>
    <dbReference type="NCBI Taxonomy" id="2754530"/>
    <lineage>
        <taxon>Eukaryota</taxon>
        <taxon>Fungi</taxon>
        <taxon>Dikarya</taxon>
        <taxon>Ascomycota</taxon>
        <taxon>Taphrinomycotina</taxon>
        <taxon>Taphrinomycetes</taxon>
        <taxon>Taphrinales</taxon>
        <taxon>Protomycetaceae</taxon>
        <taxon>Protomyces</taxon>
    </lineage>
</organism>
<sequence>MAEGDSQARYADFDDGDNDFSAASQLGGAPVQRENGAITAIDPKAVLSAALQDAKQQIDHSTHLLQQQAVDLRLLLSQLPHTWDASPLRDALATIQTLLSTALPESLLALSSGFAKRKRVPSVPSTNAKRHKGPIQAAAATVRFAESATEAPSEATTDDVSSAPLSTVAPGPKKRGRPPKAKAQVTQAVIVPADPKKRGRPSKPKPVSSSELAVDPSIVATSDLVIPNQRPEENAMTAATSEEVTNSPSVSVEAPLSLTPTIVPDSDAPSSISTEPKKRGRPKKAAALPIANLVSAEARTTLEVPGTQDAMPVAEGKVPKQRGRPKSSPTVEQPAASVRPGADHLQASSDERVSSEPEQIATPKGTLSTQTDATVIQLAAPQPALELPLRVMSPQPAVAASIVEVAGTPESDSMVSEPDDRQSKTDTGPDPSRASTPLPVAPRIMDISPVSSAADEEEQASQEPADANVSLPGPFMDDSEDDFVPAHLQASKENPALPPIQPHIQQEQVKAPVGVPFEKPLTAEEKLAAKKERARARRKSYLDSIKKARTNTMTPSSSASHGHGPFSPTPLPPFPSQLGDHMFMSSSQASQPM</sequence>
<dbReference type="EMBL" id="MCFI01000006">
    <property type="protein sequence ID" value="ORY84374.1"/>
    <property type="molecule type" value="Genomic_DNA"/>
</dbReference>
<dbReference type="GO" id="GO:0003677">
    <property type="term" value="F:DNA binding"/>
    <property type="evidence" value="ECO:0007669"/>
    <property type="project" value="InterPro"/>
</dbReference>
<gene>
    <name evidence="2" type="ORF">BCR37DRAFT_386544</name>
</gene>
<evidence type="ECO:0000256" key="1">
    <source>
        <dbReference type="SAM" id="MobiDB-lite"/>
    </source>
</evidence>
<proteinExistence type="predicted"/>
<evidence type="ECO:0000313" key="2">
    <source>
        <dbReference type="EMBL" id="ORY84374.1"/>
    </source>
</evidence>
<name>A0A1Y2FLZ2_PROLT</name>
<feature type="region of interest" description="Disordered" evidence="1">
    <location>
        <begin position="236"/>
        <end position="286"/>
    </location>
</feature>
<feature type="region of interest" description="Disordered" evidence="1">
    <location>
        <begin position="302"/>
        <end position="373"/>
    </location>
</feature>
<accession>A0A1Y2FLZ2</accession>
<dbReference type="AlphaFoldDB" id="A0A1Y2FLZ2"/>
<feature type="region of interest" description="Disordered" evidence="1">
    <location>
        <begin position="144"/>
        <end position="215"/>
    </location>
</feature>
<comment type="caution">
    <text evidence="2">The sequence shown here is derived from an EMBL/GenBank/DDBJ whole genome shotgun (WGS) entry which is preliminary data.</text>
</comment>
<feature type="region of interest" description="Disordered" evidence="1">
    <location>
        <begin position="528"/>
        <end position="593"/>
    </location>
</feature>
<dbReference type="SMART" id="SM00384">
    <property type="entry name" value="AT_hook"/>
    <property type="match status" value="4"/>
</dbReference>
<dbReference type="PRINTS" id="PR00929">
    <property type="entry name" value="ATHOOK"/>
</dbReference>
<dbReference type="Proteomes" id="UP000193685">
    <property type="component" value="Unassembled WGS sequence"/>
</dbReference>
<protein>
    <submittedName>
        <fullName evidence="2">Uncharacterized protein</fullName>
    </submittedName>
</protein>
<dbReference type="GeneID" id="63787048"/>
<feature type="compositionally biased region" description="Polar residues" evidence="1">
    <location>
        <begin position="550"/>
        <end position="560"/>
    </location>
</feature>
<evidence type="ECO:0000313" key="3">
    <source>
        <dbReference type="Proteomes" id="UP000193685"/>
    </source>
</evidence>
<feature type="compositionally biased region" description="Low complexity" evidence="1">
    <location>
        <begin position="145"/>
        <end position="155"/>
    </location>
</feature>